<dbReference type="InterPro" id="IPR026259">
    <property type="entry name" value="MauG/Cytc_peroxidase"/>
</dbReference>
<comment type="caution">
    <text evidence="14">The sequence shown here is derived from an EMBL/GenBank/DDBJ whole genome shotgun (WGS) entry which is preliminary data.</text>
</comment>
<keyword evidence="10 12" id="KW-0408">Iron</keyword>
<feature type="binding site" description="covalent" evidence="11">
    <location>
        <position position="226"/>
    </location>
    <ligand>
        <name>heme c</name>
        <dbReference type="ChEBI" id="CHEBI:61717"/>
        <label>2</label>
    </ligand>
</feature>
<keyword evidence="6" id="KW-0732">Signal</keyword>
<evidence type="ECO:0000256" key="12">
    <source>
        <dbReference type="PIRSR" id="PIRSR000294-2"/>
    </source>
</evidence>
<dbReference type="EMBL" id="DRMH01000113">
    <property type="protein sequence ID" value="HFC98456.1"/>
    <property type="molecule type" value="Genomic_DNA"/>
</dbReference>
<feature type="binding site" description="axial binding residue" evidence="12">
    <location>
        <position position="97"/>
    </location>
    <ligand>
        <name>heme c</name>
        <dbReference type="ChEBI" id="CHEBI:61717"/>
        <label>1</label>
    </ligand>
    <ligandPart>
        <name>Fe</name>
        <dbReference type="ChEBI" id="CHEBI:18248"/>
    </ligandPart>
</feature>
<evidence type="ECO:0000256" key="2">
    <source>
        <dbReference type="ARBA" id="ARBA00022448"/>
    </source>
</evidence>
<dbReference type="GO" id="GO:0009055">
    <property type="term" value="F:electron transfer activity"/>
    <property type="evidence" value="ECO:0007669"/>
    <property type="project" value="InterPro"/>
</dbReference>
<keyword evidence="4 11" id="KW-0349">Heme</keyword>
<dbReference type="PANTHER" id="PTHR30600">
    <property type="entry name" value="CYTOCHROME C PEROXIDASE-RELATED"/>
    <property type="match status" value="1"/>
</dbReference>
<dbReference type="SUPFAM" id="SSF46626">
    <property type="entry name" value="Cytochrome c"/>
    <property type="match status" value="2"/>
</dbReference>
<keyword evidence="2" id="KW-0813">Transport</keyword>
<gene>
    <name evidence="14" type="ORF">ENJ40_08390</name>
</gene>
<protein>
    <submittedName>
        <fullName evidence="14">Cytochrome-c peroxidase</fullName>
    </submittedName>
</protein>
<evidence type="ECO:0000259" key="13">
    <source>
        <dbReference type="PROSITE" id="PS51007"/>
    </source>
</evidence>
<evidence type="ECO:0000256" key="11">
    <source>
        <dbReference type="PIRSR" id="PIRSR000294-1"/>
    </source>
</evidence>
<comment type="subcellular location">
    <subcellularLocation>
        <location evidence="1">Periplasm</location>
    </subcellularLocation>
</comment>
<feature type="domain" description="Cytochrome c" evidence="13">
    <location>
        <begin position="55"/>
        <end position="186"/>
    </location>
</feature>
<name>A0A7C3CL85_9BACT</name>
<comment type="PTM">
    <text evidence="11">Binds 2 heme groups per subunit.</text>
</comment>
<dbReference type="PROSITE" id="PS51007">
    <property type="entry name" value="CYTC"/>
    <property type="match status" value="2"/>
</dbReference>
<dbReference type="PIRSF" id="PIRSF000294">
    <property type="entry name" value="Cytochrome-c_peroxidase"/>
    <property type="match status" value="1"/>
</dbReference>
<dbReference type="Gene3D" id="1.10.760.10">
    <property type="entry name" value="Cytochrome c-like domain"/>
    <property type="match status" value="2"/>
</dbReference>
<proteinExistence type="predicted"/>
<dbReference type="Pfam" id="PF00034">
    <property type="entry name" value="Cytochrom_C"/>
    <property type="match status" value="1"/>
</dbReference>
<accession>A0A7C3CL85</accession>
<feature type="binding site" description="covalent" evidence="11">
    <location>
        <position position="223"/>
    </location>
    <ligand>
        <name>heme c</name>
        <dbReference type="ChEBI" id="CHEBI:61717"/>
        <label>2</label>
    </ligand>
</feature>
<feature type="binding site" description="covalent" evidence="11">
    <location>
        <position position="80"/>
    </location>
    <ligand>
        <name>heme c</name>
        <dbReference type="ChEBI" id="CHEBI:61717"/>
        <label>1</label>
    </ligand>
</feature>
<evidence type="ECO:0000256" key="9">
    <source>
        <dbReference type="ARBA" id="ARBA00023002"/>
    </source>
</evidence>
<comment type="cofactor">
    <cofactor evidence="11">
        <name>heme</name>
        <dbReference type="ChEBI" id="CHEBI:30413"/>
    </cofactor>
    <text evidence="11">Binds 2 heme groups.</text>
</comment>
<evidence type="ECO:0000256" key="7">
    <source>
        <dbReference type="ARBA" id="ARBA00022764"/>
    </source>
</evidence>
<feature type="binding site" description="covalent" evidence="11">
    <location>
        <position position="77"/>
    </location>
    <ligand>
        <name>heme c</name>
        <dbReference type="ChEBI" id="CHEBI:61717"/>
        <label>1</label>
    </ligand>
</feature>
<feature type="domain" description="Cytochrome c" evidence="13">
    <location>
        <begin position="209"/>
        <end position="326"/>
    </location>
</feature>
<evidence type="ECO:0000256" key="5">
    <source>
        <dbReference type="ARBA" id="ARBA00022723"/>
    </source>
</evidence>
<feature type="binding site" description="axial binding residue" evidence="12">
    <location>
        <position position="227"/>
    </location>
    <ligand>
        <name>heme c</name>
        <dbReference type="ChEBI" id="CHEBI:61717"/>
        <label>2</label>
    </ligand>
    <ligandPart>
        <name>Fe</name>
        <dbReference type="ChEBI" id="CHEBI:18248"/>
    </ligandPart>
</feature>
<dbReference type="PANTHER" id="PTHR30600:SF7">
    <property type="entry name" value="CYTOCHROME C PEROXIDASE-RELATED"/>
    <property type="match status" value="1"/>
</dbReference>
<dbReference type="GO" id="GO:0004130">
    <property type="term" value="F:cytochrome-c peroxidase activity"/>
    <property type="evidence" value="ECO:0007669"/>
    <property type="project" value="TreeGrafter"/>
</dbReference>
<dbReference type="InterPro" id="IPR036909">
    <property type="entry name" value="Cyt_c-like_dom_sf"/>
</dbReference>
<dbReference type="FunFam" id="1.10.760.10:FF:000004">
    <property type="entry name" value="Cytochrome c peroxidase"/>
    <property type="match status" value="1"/>
</dbReference>
<dbReference type="GO" id="GO:0046872">
    <property type="term" value="F:metal ion binding"/>
    <property type="evidence" value="ECO:0007669"/>
    <property type="project" value="UniProtKB-KW"/>
</dbReference>
<dbReference type="InterPro" id="IPR051395">
    <property type="entry name" value="Cytochrome_c_Peroxidase/MauG"/>
</dbReference>
<dbReference type="InterPro" id="IPR004852">
    <property type="entry name" value="Di-haem_cyt_c_peroxidsae"/>
</dbReference>
<evidence type="ECO:0000256" key="1">
    <source>
        <dbReference type="ARBA" id="ARBA00004418"/>
    </source>
</evidence>
<dbReference type="GO" id="GO:0020037">
    <property type="term" value="F:heme binding"/>
    <property type="evidence" value="ECO:0007669"/>
    <property type="project" value="InterPro"/>
</dbReference>
<keyword evidence="5 12" id="KW-0479">Metal-binding</keyword>
<evidence type="ECO:0000256" key="4">
    <source>
        <dbReference type="ARBA" id="ARBA00022617"/>
    </source>
</evidence>
<organism evidence="14">
    <name type="scientific">Thermosulfurimonas dismutans</name>
    <dbReference type="NCBI Taxonomy" id="999894"/>
    <lineage>
        <taxon>Bacteria</taxon>
        <taxon>Pseudomonadati</taxon>
        <taxon>Thermodesulfobacteriota</taxon>
        <taxon>Thermodesulfobacteria</taxon>
        <taxon>Thermodesulfobacteriales</taxon>
        <taxon>Thermodesulfobacteriaceae</taxon>
        <taxon>Thermosulfurimonas</taxon>
    </lineage>
</organism>
<keyword evidence="3 14" id="KW-0575">Peroxidase</keyword>
<evidence type="ECO:0000256" key="3">
    <source>
        <dbReference type="ARBA" id="ARBA00022559"/>
    </source>
</evidence>
<evidence type="ECO:0000256" key="8">
    <source>
        <dbReference type="ARBA" id="ARBA00022982"/>
    </source>
</evidence>
<keyword evidence="8" id="KW-0249">Electron transport</keyword>
<dbReference type="Proteomes" id="UP000886043">
    <property type="component" value="Unassembled WGS sequence"/>
</dbReference>
<reference evidence="14" key="1">
    <citation type="journal article" date="2020" name="mSystems">
        <title>Genome- and Community-Level Interaction Insights into Carbon Utilization and Element Cycling Functions of Hydrothermarchaeota in Hydrothermal Sediment.</title>
        <authorList>
            <person name="Zhou Z."/>
            <person name="Liu Y."/>
            <person name="Xu W."/>
            <person name="Pan J."/>
            <person name="Luo Z.H."/>
            <person name="Li M."/>
        </authorList>
    </citation>
    <scope>NUCLEOTIDE SEQUENCE [LARGE SCALE GENOMIC DNA]</scope>
    <source>
        <strain evidence="14">HyVt-483</strain>
    </source>
</reference>
<dbReference type="Pfam" id="PF03150">
    <property type="entry name" value="CCP_MauG"/>
    <property type="match status" value="1"/>
</dbReference>
<evidence type="ECO:0000256" key="6">
    <source>
        <dbReference type="ARBA" id="ARBA00022729"/>
    </source>
</evidence>
<keyword evidence="9" id="KW-0560">Oxidoreductase</keyword>
<evidence type="ECO:0000256" key="10">
    <source>
        <dbReference type="ARBA" id="ARBA00023004"/>
    </source>
</evidence>
<dbReference type="GO" id="GO:0042597">
    <property type="term" value="C:periplasmic space"/>
    <property type="evidence" value="ECO:0007669"/>
    <property type="project" value="UniProtKB-SubCell"/>
</dbReference>
<dbReference type="AlphaFoldDB" id="A0A7C3CL85"/>
<dbReference type="InterPro" id="IPR009056">
    <property type="entry name" value="Cyt_c-like_dom"/>
</dbReference>
<sequence length="353" mass="39128">MRRMGVWLWMVVALWALTVLPALAGDQDLLKKARRYFEPLPEKPPALKDNPLTPAKIKLGKMLYFDPRLSASQLISCNTCHNLSLAGVDLQETSTGHMWQRGPRNAPTVLNSVFNTAQFWDGRAKDLEEQAKGPVQASVEMSNTPERVVATLKSIPEYVEMFRKAFPGEKDPVTFDNMAKAIEAFEATLLTPDSPFDRFLKGDTSALTREQKEGLRLFMEKGCANCHNGVNIGGRMYAPFGVVERPGAEVLPPGDKGRFAVTHTASDEYVFKVPSLRNVALTYPYFHSGKVWRLEDAVAIMGTAQLGANLTPEEVKKITAFLHSLTGKQPRIVLPILPPSTDRTPKPVLGKLK</sequence>
<evidence type="ECO:0000313" key="14">
    <source>
        <dbReference type="EMBL" id="HFC98456.1"/>
    </source>
</evidence>
<keyword evidence="7" id="KW-0574">Periplasm</keyword>
<feature type="binding site" description="axial binding residue" evidence="12">
    <location>
        <position position="301"/>
    </location>
    <ligand>
        <name>heme c</name>
        <dbReference type="ChEBI" id="CHEBI:61717"/>
        <label>2</label>
    </ligand>
    <ligandPart>
        <name>Fe</name>
        <dbReference type="ChEBI" id="CHEBI:18248"/>
    </ligandPart>
</feature>
<feature type="binding site" description="axial binding residue" evidence="12">
    <location>
        <position position="81"/>
    </location>
    <ligand>
        <name>heme c</name>
        <dbReference type="ChEBI" id="CHEBI:61717"/>
        <label>1</label>
    </ligand>
    <ligandPart>
        <name>Fe</name>
        <dbReference type="ChEBI" id="CHEBI:18248"/>
    </ligandPart>
</feature>